<evidence type="ECO:0000313" key="2">
    <source>
        <dbReference type="EMBL" id="GGH84540.1"/>
    </source>
</evidence>
<evidence type="ECO:0000256" key="1">
    <source>
        <dbReference type="SAM" id="Phobius"/>
    </source>
</evidence>
<organism evidence="2 3">
    <name type="scientific">Saccharibacillus endophyticus</name>
    <dbReference type="NCBI Taxonomy" id="2060666"/>
    <lineage>
        <taxon>Bacteria</taxon>
        <taxon>Bacillati</taxon>
        <taxon>Bacillota</taxon>
        <taxon>Bacilli</taxon>
        <taxon>Bacillales</taxon>
        <taxon>Paenibacillaceae</taxon>
        <taxon>Saccharibacillus</taxon>
    </lineage>
</organism>
<keyword evidence="3" id="KW-1185">Reference proteome</keyword>
<evidence type="ECO:0000313" key="3">
    <source>
        <dbReference type="Proteomes" id="UP000605427"/>
    </source>
</evidence>
<reference evidence="3" key="1">
    <citation type="journal article" date="2019" name="Int. J. Syst. Evol. Microbiol.">
        <title>The Global Catalogue of Microorganisms (GCM) 10K type strain sequencing project: providing services to taxonomists for standard genome sequencing and annotation.</title>
        <authorList>
            <consortium name="The Broad Institute Genomics Platform"/>
            <consortium name="The Broad Institute Genome Sequencing Center for Infectious Disease"/>
            <person name="Wu L."/>
            <person name="Ma J."/>
        </authorList>
    </citation>
    <scope>NUCLEOTIDE SEQUENCE [LARGE SCALE GENOMIC DNA]</scope>
    <source>
        <strain evidence="3">CCM 8702</strain>
    </source>
</reference>
<comment type="caution">
    <text evidence="2">The sequence shown here is derived from an EMBL/GenBank/DDBJ whole genome shotgun (WGS) entry which is preliminary data.</text>
</comment>
<name>A0ABQ2A3B3_9BACL</name>
<feature type="transmembrane region" description="Helical" evidence="1">
    <location>
        <begin position="57"/>
        <end position="76"/>
    </location>
</feature>
<dbReference type="Proteomes" id="UP000605427">
    <property type="component" value="Unassembled WGS sequence"/>
</dbReference>
<accession>A0ABQ2A3B3</accession>
<keyword evidence="1" id="KW-0472">Membrane</keyword>
<gene>
    <name evidence="2" type="ORF">GCM10007362_39840</name>
</gene>
<feature type="transmembrane region" description="Helical" evidence="1">
    <location>
        <begin position="12"/>
        <end position="37"/>
    </location>
</feature>
<keyword evidence="1" id="KW-0812">Transmembrane</keyword>
<keyword evidence="1" id="KW-1133">Transmembrane helix</keyword>
<protein>
    <submittedName>
        <fullName evidence="2">Uncharacterized protein</fullName>
    </submittedName>
</protein>
<proteinExistence type="predicted"/>
<sequence>MEHAQRIFGVRTAYPLTIAFAYGIQATLFYVLAYRGYEQYHLFKNWSESIAENKFSFLFYAGVAVLMTGAAVFAIWQAFRPPYQLEVEEDRIKLRRCELESDRIKSIYVSWADNPSIGIKPKGKWIVPNDFSFKFEEGEDQERQVRELLNWAELHGIPIIRRKASRWI</sequence>
<dbReference type="EMBL" id="BMDD01000005">
    <property type="protein sequence ID" value="GGH84540.1"/>
    <property type="molecule type" value="Genomic_DNA"/>
</dbReference>